<dbReference type="PANTHER" id="PTHR10695">
    <property type="entry name" value="DEPHOSPHO-COA KINASE-RELATED"/>
    <property type="match status" value="1"/>
</dbReference>
<dbReference type="CDD" id="cd02022">
    <property type="entry name" value="DPCK"/>
    <property type="match status" value="1"/>
</dbReference>
<dbReference type="HAMAP" id="MF_00376">
    <property type="entry name" value="Dephospho_CoA_kinase"/>
    <property type="match status" value="1"/>
</dbReference>
<gene>
    <name evidence="5" type="ORF">E4U43_004450</name>
</gene>
<dbReference type="InterPro" id="IPR001977">
    <property type="entry name" value="Depp_CoAkinase"/>
</dbReference>
<dbReference type="NCBIfam" id="TIGR00152">
    <property type="entry name" value="dephospho-CoA kinase"/>
    <property type="match status" value="1"/>
</dbReference>
<dbReference type="Gene3D" id="3.40.50.300">
    <property type="entry name" value="P-loop containing nucleotide triphosphate hydrolases"/>
    <property type="match status" value="1"/>
</dbReference>
<evidence type="ECO:0000256" key="2">
    <source>
        <dbReference type="ARBA" id="ARBA00022840"/>
    </source>
</evidence>
<evidence type="ECO:0008006" key="7">
    <source>
        <dbReference type="Google" id="ProtNLM"/>
    </source>
</evidence>
<name>A0A9P7N650_9HYPO</name>
<dbReference type="InterPro" id="IPR027417">
    <property type="entry name" value="P-loop_NTPase"/>
</dbReference>
<keyword evidence="4" id="KW-0472">Membrane</keyword>
<evidence type="ECO:0000313" key="5">
    <source>
        <dbReference type="EMBL" id="KAG5989711.1"/>
    </source>
</evidence>
<comment type="caution">
    <text evidence="5">The sequence shown here is derived from an EMBL/GenBank/DDBJ whole genome shotgun (WGS) entry which is preliminary data.</text>
</comment>
<proteinExistence type="inferred from homology"/>
<sequence>MLVIGLTGSIATGKSTISSLLHAPPHHLPIIDADLLARKVVEPGTAGYAAIVKHFGPTTPDLLVPPSDSMSADGPSGHGRPLNRPALGRRVFGDTPAREGDRAVLNGIVHPAVRREMVKMLLGCYLRGCWAVVLDIPLLFESKLDRFCGTTLVVAVRDPDVQIARLMGRDGHLTREDAQNRIKSQMDVRIKAERCLQRGDGHGVVLWNDGSRDDLAAGLDDAVGKLRRSSPDWWAWLLLACPPLALVLSAWTIWRNVRMNARWEASQKEAKARL</sequence>
<keyword evidence="6" id="KW-1185">Reference proteome</keyword>
<evidence type="ECO:0000256" key="4">
    <source>
        <dbReference type="SAM" id="Phobius"/>
    </source>
</evidence>
<protein>
    <recommendedName>
        <fullName evidence="7">Dephospho-CoA kinase</fullName>
    </recommendedName>
</protein>
<dbReference type="SUPFAM" id="SSF52540">
    <property type="entry name" value="P-loop containing nucleoside triphosphate hydrolases"/>
    <property type="match status" value="1"/>
</dbReference>
<feature type="region of interest" description="Disordered" evidence="3">
    <location>
        <begin position="65"/>
        <end position="87"/>
    </location>
</feature>
<dbReference type="GO" id="GO:0005524">
    <property type="term" value="F:ATP binding"/>
    <property type="evidence" value="ECO:0007669"/>
    <property type="project" value="UniProtKB-KW"/>
</dbReference>
<dbReference type="AlphaFoldDB" id="A0A9P7N650"/>
<evidence type="ECO:0000256" key="1">
    <source>
        <dbReference type="ARBA" id="ARBA00022741"/>
    </source>
</evidence>
<keyword evidence="4" id="KW-0812">Transmembrane</keyword>
<accession>A0A9P7N650</accession>
<feature type="transmembrane region" description="Helical" evidence="4">
    <location>
        <begin position="233"/>
        <end position="254"/>
    </location>
</feature>
<dbReference type="GO" id="GO:0004140">
    <property type="term" value="F:dephospho-CoA kinase activity"/>
    <property type="evidence" value="ECO:0007669"/>
    <property type="project" value="InterPro"/>
</dbReference>
<dbReference type="Proteomes" id="UP000748025">
    <property type="component" value="Unassembled WGS sequence"/>
</dbReference>
<dbReference type="FunFam" id="3.40.50.300:FF:001227">
    <property type="entry name" value="Dephospho-CoA kinase CAB5"/>
    <property type="match status" value="1"/>
</dbReference>
<evidence type="ECO:0000256" key="3">
    <source>
        <dbReference type="SAM" id="MobiDB-lite"/>
    </source>
</evidence>
<organism evidence="5 6">
    <name type="scientific">Claviceps pusilla</name>
    <dbReference type="NCBI Taxonomy" id="123648"/>
    <lineage>
        <taxon>Eukaryota</taxon>
        <taxon>Fungi</taxon>
        <taxon>Dikarya</taxon>
        <taxon>Ascomycota</taxon>
        <taxon>Pezizomycotina</taxon>
        <taxon>Sordariomycetes</taxon>
        <taxon>Hypocreomycetidae</taxon>
        <taxon>Hypocreales</taxon>
        <taxon>Clavicipitaceae</taxon>
        <taxon>Claviceps</taxon>
    </lineage>
</organism>
<keyword evidence="1" id="KW-0547">Nucleotide-binding</keyword>
<dbReference type="Pfam" id="PF01121">
    <property type="entry name" value="CoaE"/>
    <property type="match status" value="1"/>
</dbReference>
<dbReference type="PROSITE" id="PS51219">
    <property type="entry name" value="DPCK"/>
    <property type="match status" value="1"/>
</dbReference>
<reference evidence="5" key="1">
    <citation type="journal article" date="2020" name="bioRxiv">
        <title>Whole genome comparisons of ergot fungi reveals the divergence and evolution of species within the genus Claviceps are the result of varying mechanisms driving genome evolution and host range expansion.</title>
        <authorList>
            <person name="Wyka S.A."/>
            <person name="Mondo S.J."/>
            <person name="Liu M."/>
            <person name="Dettman J."/>
            <person name="Nalam V."/>
            <person name="Broders K.D."/>
        </authorList>
    </citation>
    <scope>NUCLEOTIDE SEQUENCE</scope>
    <source>
        <strain evidence="5">CCC 602</strain>
    </source>
</reference>
<keyword evidence="2" id="KW-0067">ATP-binding</keyword>
<dbReference type="OrthoDB" id="247245at2759"/>
<dbReference type="GO" id="GO:0015937">
    <property type="term" value="P:coenzyme A biosynthetic process"/>
    <property type="evidence" value="ECO:0007669"/>
    <property type="project" value="InterPro"/>
</dbReference>
<dbReference type="PANTHER" id="PTHR10695:SF46">
    <property type="entry name" value="BIFUNCTIONAL COENZYME A SYNTHASE-RELATED"/>
    <property type="match status" value="1"/>
</dbReference>
<evidence type="ECO:0000313" key="6">
    <source>
        <dbReference type="Proteomes" id="UP000748025"/>
    </source>
</evidence>
<keyword evidence="4" id="KW-1133">Transmembrane helix</keyword>
<dbReference type="EMBL" id="SRPW01002897">
    <property type="protein sequence ID" value="KAG5989711.1"/>
    <property type="molecule type" value="Genomic_DNA"/>
</dbReference>